<evidence type="ECO:0000313" key="11">
    <source>
        <dbReference type="EMBL" id="KDQ20484.1"/>
    </source>
</evidence>
<feature type="chain" id="PRO_5005103552" description="Peptide hydrolase" evidence="9">
    <location>
        <begin position="22"/>
        <end position="419"/>
    </location>
</feature>
<dbReference type="PANTHER" id="PTHR12147:SF56">
    <property type="entry name" value="AMINOPEPTIDASE YDR415C-RELATED"/>
    <property type="match status" value="1"/>
</dbReference>
<keyword evidence="5 9" id="KW-0732">Signal</keyword>
<organism evidence="11 12">
    <name type="scientific">Botryobasidium botryosum (strain FD-172 SS1)</name>
    <dbReference type="NCBI Taxonomy" id="930990"/>
    <lineage>
        <taxon>Eukaryota</taxon>
        <taxon>Fungi</taxon>
        <taxon>Dikarya</taxon>
        <taxon>Basidiomycota</taxon>
        <taxon>Agaricomycotina</taxon>
        <taxon>Agaricomycetes</taxon>
        <taxon>Cantharellales</taxon>
        <taxon>Botryobasidiaceae</taxon>
        <taxon>Botryobasidium</taxon>
    </lineage>
</organism>
<evidence type="ECO:0000256" key="9">
    <source>
        <dbReference type="RuleBase" id="RU361240"/>
    </source>
</evidence>
<dbReference type="InParanoid" id="A0A067MY00"/>
<evidence type="ECO:0000313" key="12">
    <source>
        <dbReference type="Proteomes" id="UP000027195"/>
    </source>
</evidence>
<dbReference type="InterPro" id="IPR045175">
    <property type="entry name" value="M28_fam"/>
</dbReference>
<dbReference type="SUPFAM" id="SSF53187">
    <property type="entry name" value="Zn-dependent exopeptidases"/>
    <property type="match status" value="1"/>
</dbReference>
<dbReference type="GO" id="GO:0006508">
    <property type="term" value="P:proteolysis"/>
    <property type="evidence" value="ECO:0007669"/>
    <property type="project" value="UniProtKB-KW"/>
</dbReference>
<dbReference type="EMBL" id="KL198017">
    <property type="protein sequence ID" value="KDQ20484.1"/>
    <property type="molecule type" value="Genomic_DNA"/>
</dbReference>
<evidence type="ECO:0000256" key="3">
    <source>
        <dbReference type="ARBA" id="ARBA00022670"/>
    </source>
</evidence>
<name>A0A067MY00_BOTB1</name>
<dbReference type="AlphaFoldDB" id="A0A067MY00"/>
<proteinExistence type="inferred from homology"/>
<dbReference type="Proteomes" id="UP000027195">
    <property type="component" value="Unassembled WGS sequence"/>
</dbReference>
<keyword evidence="12" id="KW-1185">Reference proteome</keyword>
<dbReference type="GO" id="GO:0046872">
    <property type="term" value="F:metal ion binding"/>
    <property type="evidence" value="ECO:0007669"/>
    <property type="project" value="UniProtKB-KW"/>
</dbReference>
<evidence type="ECO:0000256" key="7">
    <source>
        <dbReference type="ARBA" id="ARBA00022833"/>
    </source>
</evidence>
<dbReference type="GO" id="GO:0008235">
    <property type="term" value="F:metalloexopeptidase activity"/>
    <property type="evidence" value="ECO:0007669"/>
    <property type="project" value="InterPro"/>
</dbReference>
<evidence type="ECO:0000256" key="2">
    <source>
        <dbReference type="ARBA" id="ARBA00022438"/>
    </source>
</evidence>
<dbReference type="Pfam" id="PF04389">
    <property type="entry name" value="Peptidase_M28"/>
    <property type="match status" value="1"/>
</dbReference>
<keyword evidence="7 9" id="KW-0862">Zinc</keyword>
<keyword evidence="3 9" id="KW-0645">Protease</keyword>
<evidence type="ECO:0000259" key="10">
    <source>
        <dbReference type="Pfam" id="PF04389"/>
    </source>
</evidence>
<evidence type="ECO:0000256" key="8">
    <source>
        <dbReference type="ARBA" id="ARBA00043962"/>
    </source>
</evidence>
<keyword evidence="6 9" id="KW-0378">Hydrolase</keyword>
<dbReference type="HOGENOM" id="CLU_025866_3_0_1"/>
<dbReference type="PANTHER" id="PTHR12147">
    <property type="entry name" value="METALLOPEPTIDASE M28 FAMILY MEMBER"/>
    <property type="match status" value="1"/>
</dbReference>
<evidence type="ECO:0000256" key="4">
    <source>
        <dbReference type="ARBA" id="ARBA00022723"/>
    </source>
</evidence>
<feature type="signal peptide" evidence="9">
    <location>
        <begin position="1"/>
        <end position="21"/>
    </location>
</feature>
<reference evidence="12" key="1">
    <citation type="journal article" date="2014" name="Proc. Natl. Acad. Sci. U.S.A.">
        <title>Extensive sampling of basidiomycete genomes demonstrates inadequacy of the white-rot/brown-rot paradigm for wood decay fungi.</title>
        <authorList>
            <person name="Riley R."/>
            <person name="Salamov A.A."/>
            <person name="Brown D.W."/>
            <person name="Nagy L.G."/>
            <person name="Floudas D."/>
            <person name="Held B.W."/>
            <person name="Levasseur A."/>
            <person name="Lombard V."/>
            <person name="Morin E."/>
            <person name="Otillar R."/>
            <person name="Lindquist E.A."/>
            <person name="Sun H."/>
            <person name="LaButti K.M."/>
            <person name="Schmutz J."/>
            <person name="Jabbour D."/>
            <person name="Luo H."/>
            <person name="Baker S.E."/>
            <person name="Pisabarro A.G."/>
            <person name="Walton J.D."/>
            <person name="Blanchette R.A."/>
            <person name="Henrissat B."/>
            <person name="Martin F."/>
            <person name="Cullen D."/>
            <person name="Hibbett D.S."/>
            <person name="Grigoriev I.V."/>
        </authorList>
    </citation>
    <scope>NUCLEOTIDE SEQUENCE [LARGE SCALE GENOMIC DNA]</scope>
    <source>
        <strain evidence="12">FD-172 SS1</strain>
    </source>
</reference>
<comment type="similarity">
    <text evidence="8">Belongs to the peptidase M28 family. M28E subfamily.</text>
</comment>
<dbReference type="EC" id="3.4.-.-" evidence="9"/>
<evidence type="ECO:0000256" key="6">
    <source>
        <dbReference type="ARBA" id="ARBA00022801"/>
    </source>
</evidence>
<dbReference type="STRING" id="930990.A0A067MY00"/>
<evidence type="ECO:0000256" key="5">
    <source>
        <dbReference type="ARBA" id="ARBA00022729"/>
    </source>
</evidence>
<protein>
    <recommendedName>
        <fullName evidence="9">Peptide hydrolase</fullName>
        <ecNumber evidence="9">3.4.-.-</ecNumber>
    </recommendedName>
</protein>
<dbReference type="InterPro" id="IPR007484">
    <property type="entry name" value="Peptidase_M28"/>
</dbReference>
<dbReference type="GO" id="GO:0004177">
    <property type="term" value="F:aminopeptidase activity"/>
    <property type="evidence" value="ECO:0007669"/>
    <property type="project" value="UniProtKB-KW"/>
</dbReference>
<dbReference type="OrthoDB" id="10013407at2759"/>
<gene>
    <name evidence="11" type="ORF">BOTBODRAFT_26505</name>
</gene>
<evidence type="ECO:0000256" key="1">
    <source>
        <dbReference type="ARBA" id="ARBA00001947"/>
    </source>
</evidence>
<dbReference type="Gene3D" id="3.40.630.10">
    <property type="entry name" value="Zn peptidases"/>
    <property type="match status" value="1"/>
</dbReference>
<sequence length="419" mass="44456">MRVVSFSTLIALVAVLHSVAGTPVDAYSQSTTRLLQFGDNHREWVSVEAITLLESLRSFNGARPVSVEALRAANPVLSELSDLAISVIQRREGYRTLGPGYLDVTDAFTEGKSYLKDVSADAVVVPTYPTPNPSAHPEIAGLLAKVSAAELKSIVTTLSTQFATRYYRSASARQSSLWIQSTMASILGNSSVSLTENTFDQPNVIGRIPGTGTSQDVVIIGGHLDSTCGSCAGQTPAPGADDDASGVAVVLAVLRILKEAGWKGKYAVEGHAYAGEEGGLLGSQKVATSYKNAGKTVRGMLQLEMIGWQPNTSGNSGKSSTITVLSDPITQMSSHMTSIVSAYVPTAERRSTKCGYGCSDHQSFYDAGYPVVCIAAYGPNDSNLNPNYHTTRDTVDKINFDRAADFVKATLAWVVEVAS</sequence>
<feature type="domain" description="Peptidase M28" evidence="10">
    <location>
        <begin position="203"/>
        <end position="413"/>
    </location>
</feature>
<accession>A0A067MY00</accession>
<keyword evidence="2" id="KW-0031">Aminopeptidase</keyword>
<keyword evidence="4 9" id="KW-0479">Metal-binding</keyword>
<comment type="cofactor">
    <cofactor evidence="1">
        <name>Zn(2+)</name>
        <dbReference type="ChEBI" id="CHEBI:29105"/>
    </cofactor>
</comment>